<name>A0A9X1DG07_9SPHN</name>
<dbReference type="RefSeq" id="WP_214625412.1">
    <property type="nucleotide sequence ID" value="NZ_JAHGAW010000015.1"/>
</dbReference>
<dbReference type="PANTHER" id="PTHR46796:SF6">
    <property type="entry name" value="ARAC SUBFAMILY"/>
    <property type="match status" value="1"/>
</dbReference>
<dbReference type="PANTHER" id="PTHR46796">
    <property type="entry name" value="HTH-TYPE TRANSCRIPTIONAL ACTIVATOR RHAS-RELATED"/>
    <property type="match status" value="1"/>
</dbReference>
<dbReference type="AlphaFoldDB" id="A0A9X1DG07"/>
<sequence length="320" mass="36744">MTRTPETTWQSRSLVPTVYNEFVHGERTHFAIYTRVPDPVNRAIELGQMEMILMRCGWMEVRRYAEELSGRSQRMSTFILQVRGHTSFNHYGNQIALDEGDFALCNNNAQYELKHGDTSELILFRVPTDLLKETIPTPDFLCGVKLHRDESLASTAAAMAMDLASKDEGKLSADVRDRAGRHLLDVLASSYAPLVDQWKSASAIMSGRFWKVKLFIEENLRDPELTPSLIARKLNLSDRYLRMIFSVSDEPPSAYILRRRLEECARQLRDPAWHSHSITEIAFAWGFNSAPHFARSFRARFECSPRAYRQQHFGMVPVLS</sequence>
<evidence type="ECO:0000313" key="5">
    <source>
        <dbReference type="EMBL" id="MBT2189158.1"/>
    </source>
</evidence>
<dbReference type="InterPro" id="IPR050204">
    <property type="entry name" value="AraC_XylS_family_regulators"/>
</dbReference>
<dbReference type="InterPro" id="IPR035418">
    <property type="entry name" value="AraC-bd_2"/>
</dbReference>
<dbReference type="GO" id="GO:0003700">
    <property type="term" value="F:DNA-binding transcription factor activity"/>
    <property type="evidence" value="ECO:0007669"/>
    <property type="project" value="InterPro"/>
</dbReference>
<dbReference type="InterPro" id="IPR009057">
    <property type="entry name" value="Homeodomain-like_sf"/>
</dbReference>
<evidence type="ECO:0000256" key="2">
    <source>
        <dbReference type="ARBA" id="ARBA00023125"/>
    </source>
</evidence>
<dbReference type="SMART" id="SM00342">
    <property type="entry name" value="HTH_ARAC"/>
    <property type="match status" value="1"/>
</dbReference>
<gene>
    <name evidence="5" type="ORF">KK488_19590</name>
</gene>
<organism evidence="5 6">
    <name type="scientific">Sphingobium nicotianae</name>
    <dbReference type="NCBI Taxonomy" id="2782607"/>
    <lineage>
        <taxon>Bacteria</taxon>
        <taxon>Pseudomonadati</taxon>
        <taxon>Pseudomonadota</taxon>
        <taxon>Alphaproteobacteria</taxon>
        <taxon>Sphingomonadales</taxon>
        <taxon>Sphingomonadaceae</taxon>
        <taxon>Sphingobium</taxon>
    </lineage>
</organism>
<keyword evidence="3" id="KW-0804">Transcription</keyword>
<dbReference type="InterPro" id="IPR018060">
    <property type="entry name" value="HTH_AraC"/>
</dbReference>
<feature type="domain" description="HTH araC/xylS-type" evidence="4">
    <location>
        <begin position="210"/>
        <end position="311"/>
    </location>
</feature>
<accession>A0A9X1DG07</accession>
<keyword evidence="2" id="KW-0238">DNA-binding</keyword>
<dbReference type="Pfam" id="PF12833">
    <property type="entry name" value="HTH_18"/>
    <property type="match status" value="1"/>
</dbReference>
<protein>
    <submittedName>
        <fullName evidence="5">Helix-turn-helix domain-containing protein</fullName>
    </submittedName>
</protein>
<dbReference type="EMBL" id="JAHGAW010000015">
    <property type="protein sequence ID" value="MBT2189158.1"/>
    <property type="molecule type" value="Genomic_DNA"/>
</dbReference>
<keyword evidence="1" id="KW-0805">Transcription regulation</keyword>
<dbReference type="GO" id="GO:0043565">
    <property type="term" value="F:sequence-specific DNA binding"/>
    <property type="evidence" value="ECO:0007669"/>
    <property type="project" value="InterPro"/>
</dbReference>
<evidence type="ECO:0000256" key="3">
    <source>
        <dbReference type="ARBA" id="ARBA00023163"/>
    </source>
</evidence>
<reference evidence="5" key="1">
    <citation type="submission" date="2021-05" db="EMBL/GenBank/DDBJ databases">
        <title>Genome of Sphingobium sp. strain.</title>
        <authorList>
            <person name="Fan R."/>
        </authorList>
    </citation>
    <scope>NUCLEOTIDE SEQUENCE</scope>
    <source>
        <strain evidence="5">H33</strain>
    </source>
</reference>
<dbReference type="Pfam" id="PF14525">
    <property type="entry name" value="AraC_binding_2"/>
    <property type="match status" value="1"/>
</dbReference>
<dbReference type="PRINTS" id="PR00032">
    <property type="entry name" value="HTHARAC"/>
</dbReference>
<evidence type="ECO:0000259" key="4">
    <source>
        <dbReference type="PROSITE" id="PS01124"/>
    </source>
</evidence>
<dbReference type="Gene3D" id="1.10.10.60">
    <property type="entry name" value="Homeodomain-like"/>
    <property type="match status" value="1"/>
</dbReference>
<evidence type="ECO:0000313" key="6">
    <source>
        <dbReference type="Proteomes" id="UP001138757"/>
    </source>
</evidence>
<proteinExistence type="predicted"/>
<dbReference type="Proteomes" id="UP001138757">
    <property type="component" value="Unassembled WGS sequence"/>
</dbReference>
<dbReference type="SUPFAM" id="SSF46689">
    <property type="entry name" value="Homeodomain-like"/>
    <property type="match status" value="1"/>
</dbReference>
<keyword evidence="6" id="KW-1185">Reference proteome</keyword>
<dbReference type="InterPro" id="IPR020449">
    <property type="entry name" value="Tscrpt_reg_AraC-type_HTH"/>
</dbReference>
<dbReference type="PROSITE" id="PS01124">
    <property type="entry name" value="HTH_ARAC_FAMILY_2"/>
    <property type="match status" value="1"/>
</dbReference>
<comment type="caution">
    <text evidence="5">The sequence shown here is derived from an EMBL/GenBank/DDBJ whole genome shotgun (WGS) entry which is preliminary data.</text>
</comment>
<evidence type="ECO:0000256" key="1">
    <source>
        <dbReference type="ARBA" id="ARBA00023015"/>
    </source>
</evidence>